<evidence type="ECO:0000256" key="6">
    <source>
        <dbReference type="ARBA" id="ARBA00022679"/>
    </source>
</evidence>
<comment type="function">
    <text evidence="8">Catalyzes the methyl esterification of L-isoaspartyl residues in peptides and proteins that result from spontaneous decomposition of normal L-aspartyl and L-asparaginyl residues. It plays a role in the repair and/or degradation of damaged proteins.</text>
</comment>
<evidence type="ECO:0000256" key="8">
    <source>
        <dbReference type="ARBA" id="ARBA00025330"/>
    </source>
</evidence>
<evidence type="ECO:0000313" key="11">
    <source>
        <dbReference type="EMBL" id="MFC4824633.1"/>
    </source>
</evidence>
<sequence>MKLAVLRDDMVDSLEHPSKGVVSSESVSAAMRAVPRHEFVADDRLAYADRSFEHLGTRVLAPSTAARLLEALDAESGDSVLVVGAGVGYTAAVLAEIVGERNVHAVDITRKLVLDARSNLASAGYEGVFVDCRDGADGLPEYAPFDRVLVEAAAADPPRPLVQQLASDGRLVIPVGVGDQSLTVIDGSEVGDQKGRPLGTVAFAPLLVEGEEAGSIERNRTVREDRERAERARERRTGWEQDWIDWDGDGSLSD</sequence>
<organism evidence="11 12">
    <name type="scientific">Halorussus aquaticus</name>
    <dbReference type="NCBI Taxonomy" id="2953748"/>
    <lineage>
        <taxon>Archaea</taxon>
        <taxon>Methanobacteriati</taxon>
        <taxon>Methanobacteriota</taxon>
        <taxon>Stenosarchaea group</taxon>
        <taxon>Halobacteria</taxon>
        <taxon>Halobacteriales</taxon>
        <taxon>Haladaptataceae</taxon>
        <taxon>Halorussus</taxon>
    </lineage>
</organism>
<evidence type="ECO:0000256" key="2">
    <source>
        <dbReference type="ARBA" id="ARBA00005369"/>
    </source>
</evidence>
<evidence type="ECO:0000256" key="9">
    <source>
        <dbReference type="ARBA" id="ARBA00029295"/>
    </source>
</evidence>
<comment type="catalytic activity">
    <reaction evidence="9">
        <text>[protein]-L-isoaspartate + S-adenosyl-L-methionine = [protein]-L-isoaspartate alpha-methyl ester + S-adenosyl-L-homocysteine</text>
        <dbReference type="Rhea" id="RHEA:12705"/>
        <dbReference type="Rhea" id="RHEA-COMP:12143"/>
        <dbReference type="Rhea" id="RHEA-COMP:12144"/>
        <dbReference type="ChEBI" id="CHEBI:57856"/>
        <dbReference type="ChEBI" id="CHEBI:59789"/>
        <dbReference type="ChEBI" id="CHEBI:90596"/>
        <dbReference type="ChEBI" id="CHEBI:90598"/>
        <dbReference type="EC" id="2.1.1.77"/>
    </reaction>
</comment>
<evidence type="ECO:0000256" key="10">
    <source>
        <dbReference type="SAM" id="MobiDB-lite"/>
    </source>
</evidence>
<evidence type="ECO:0000256" key="7">
    <source>
        <dbReference type="ARBA" id="ARBA00022691"/>
    </source>
</evidence>
<dbReference type="Proteomes" id="UP001595945">
    <property type="component" value="Unassembled WGS sequence"/>
</dbReference>
<feature type="compositionally biased region" description="Basic and acidic residues" evidence="10">
    <location>
        <begin position="219"/>
        <end position="239"/>
    </location>
</feature>
<dbReference type="AlphaFoldDB" id="A0ABD5Q225"/>
<dbReference type="InterPro" id="IPR029063">
    <property type="entry name" value="SAM-dependent_MTases_sf"/>
</dbReference>
<evidence type="ECO:0000313" key="12">
    <source>
        <dbReference type="Proteomes" id="UP001595945"/>
    </source>
</evidence>
<keyword evidence="4" id="KW-0963">Cytoplasm</keyword>
<dbReference type="EC" id="2.1.1.77" evidence="3"/>
<dbReference type="SUPFAM" id="SSF53335">
    <property type="entry name" value="S-adenosyl-L-methionine-dependent methyltransferases"/>
    <property type="match status" value="1"/>
</dbReference>
<dbReference type="PANTHER" id="PTHR11579">
    <property type="entry name" value="PROTEIN-L-ISOASPARTATE O-METHYLTRANSFERASE"/>
    <property type="match status" value="1"/>
</dbReference>
<dbReference type="Pfam" id="PF01135">
    <property type="entry name" value="PCMT"/>
    <property type="match status" value="1"/>
</dbReference>
<keyword evidence="12" id="KW-1185">Reference proteome</keyword>
<accession>A0ABD5Q225</accession>
<evidence type="ECO:0000256" key="4">
    <source>
        <dbReference type="ARBA" id="ARBA00022490"/>
    </source>
</evidence>
<dbReference type="GO" id="GO:0004719">
    <property type="term" value="F:protein-L-isoaspartate (D-aspartate) O-methyltransferase activity"/>
    <property type="evidence" value="ECO:0007669"/>
    <property type="project" value="UniProtKB-EC"/>
</dbReference>
<protein>
    <recommendedName>
        <fullName evidence="3">protein-L-isoaspartate(D-aspartate) O-methyltransferase</fullName>
        <ecNumber evidence="3">2.1.1.77</ecNumber>
    </recommendedName>
</protein>
<evidence type="ECO:0000256" key="5">
    <source>
        <dbReference type="ARBA" id="ARBA00022603"/>
    </source>
</evidence>
<comment type="subcellular location">
    <subcellularLocation>
        <location evidence="1">Cytoplasm</location>
    </subcellularLocation>
</comment>
<proteinExistence type="inferred from homology"/>
<dbReference type="PANTHER" id="PTHR11579:SF0">
    <property type="entry name" value="PROTEIN-L-ISOASPARTATE(D-ASPARTATE) O-METHYLTRANSFERASE"/>
    <property type="match status" value="1"/>
</dbReference>
<comment type="caution">
    <text evidence="11">The sequence shown here is derived from an EMBL/GenBank/DDBJ whole genome shotgun (WGS) entry which is preliminary data.</text>
</comment>
<dbReference type="RefSeq" id="WP_254269640.1">
    <property type="nucleotide sequence ID" value="NZ_CP100400.1"/>
</dbReference>
<feature type="region of interest" description="Disordered" evidence="10">
    <location>
        <begin position="219"/>
        <end position="254"/>
    </location>
</feature>
<dbReference type="GO" id="GO:0032259">
    <property type="term" value="P:methylation"/>
    <property type="evidence" value="ECO:0007669"/>
    <property type="project" value="UniProtKB-KW"/>
</dbReference>
<dbReference type="EMBL" id="JBHSHT010000001">
    <property type="protein sequence ID" value="MFC4824633.1"/>
    <property type="molecule type" value="Genomic_DNA"/>
</dbReference>
<gene>
    <name evidence="11" type="ORF">ACFO9K_10195</name>
</gene>
<evidence type="ECO:0000256" key="1">
    <source>
        <dbReference type="ARBA" id="ARBA00004496"/>
    </source>
</evidence>
<reference evidence="11 12" key="1">
    <citation type="journal article" date="2019" name="Int. J. Syst. Evol. Microbiol.">
        <title>The Global Catalogue of Microorganisms (GCM) 10K type strain sequencing project: providing services to taxonomists for standard genome sequencing and annotation.</title>
        <authorList>
            <consortium name="The Broad Institute Genomics Platform"/>
            <consortium name="The Broad Institute Genome Sequencing Center for Infectious Disease"/>
            <person name="Wu L."/>
            <person name="Ma J."/>
        </authorList>
    </citation>
    <scope>NUCLEOTIDE SEQUENCE [LARGE SCALE GENOMIC DNA]</scope>
    <source>
        <strain evidence="11 12">XZYJ18</strain>
    </source>
</reference>
<dbReference type="Gene3D" id="3.40.50.150">
    <property type="entry name" value="Vaccinia Virus protein VP39"/>
    <property type="match status" value="1"/>
</dbReference>
<dbReference type="GeneID" id="73044676"/>
<keyword evidence="7" id="KW-0949">S-adenosyl-L-methionine</keyword>
<keyword evidence="6" id="KW-0808">Transferase</keyword>
<dbReference type="GO" id="GO:0005737">
    <property type="term" value="C:cytoplasm"/>
    <property type="evidence" value="ECO:0007669"/>
    <property type="project" value="UniProtKB-SubCell"/>
</dbReference>
<name>A0ABD5Q225_9EURY</name>
<comment type="similarity">
    <text evidence="2">Belongs to the methyltransferase superfamily. L-isoaspartyl/D-aspartyl protein methyltransferase family.</text>
</comment>
<keyword evidence="5" id="KW-0489">Methyltransferase</keyword>
<evidence type="ECO:0000256" key="3">
    <source>
        <dbReference type="ARBA" id="ARBA00011890"/>
    </source>
</evidence>
<dbReference type="InterPro" id="IPR000682">
    <property type="entry name" value="PCMT"/>
</dbReference>
<dbReference type="CDD" id="cd02440">
    <property type="entry name" value="AdoMet_MTases"/>
    <property type="match status" value="1"/>
</dbReference>